<sequence>MAADRPIVVGTDGSPSSLQAVSWAAKEAALRNSPLTVLTTMLRPGVYGAPVGLPASFFEEEELEAKKRLARAAEVAADAVPGHSLKIHTVLGTETPAGELLEHAKTARMVVVGANRQGIIERMFLGSVSSAVATHAQCPVAVIRAAPDTDINALAGPVVVGVDGSAHTEPVVSMALEEAALRHTELVAVHAWSDVNIPFAFEDGDPVWVQIVKDETAQLWEYLAGHAEKYPDVTVRPVVVMDEPAHSLREEAENAQLLVVGSRGRGGFASMLLGSATRALMNSVNRPLLIVRYPPRPRPIAGRVSRGLGVVFDKFTDQARRAVVLASDAAHDHLGTEHLLLGVLEADGIAATSLTSWGISPTSSASSPTSDHASPTQPGTSPSPHTPRRCSNRVCAKYRCSATMTSAPNTSCSLSSTTGHRPTHRSSTKPGPRVWTGCGNTFFVRSPKTAANPLGRARPTSPPC</sequence>
<accession>A0A1H4R0Z3</accession>
<proteinExistence type="inferred from homology"/>
<comment type="similarity">
    <text evidence="1">Belongs to the universal stress protein A family.</text>
</comment>
<dbReference type="InterPro" id="IPR036628">
    <property type="entry name" value="Clp_N_dom_sf"/>
</dbReference>
<dbReference type="Gene3D" id="1.10.1780.10">
    <property type="entry name" value="Clp, N-terminal domain"/>
    <property type="match status" value="1"/>
</dbReference>
<organism evidence="4 5">
    <name type="scientific">Rhodococcus jostii</name>
    <dbReference type="NCBI Taxonomy" id="132919"/>
    <lineage>
        <taxon>Bacteria</taxon>
        <taxon>Bacillati</taxon>
        <taxon>Actinomycetota</taxon>
        <taxon>Actinomycetes</taxon>
        <taxon>Mycobacteriales</taxon>
        <taxon>Nocardiaceae</taxon>
        <taxon>Rhodococcus</taxon>
    </lineage>
</organism>
<evidence type="ECO:0000313" key="4">
    <source>
        <dbReference type="EMBL" id="SEC25543.1"/>
    </source>
</evidence>
<feature type="domain" description="UspA" evidence="3">
    <location>
        <begin position="157"/>
        <end position="292"/>
    </location>
</feature>
<dbReference type="PANTHER" id="PTHR46268:SF6">
    <property type="entry name" value="UNIVERSAL STRESS PROTEIN UP12"/>
    <property type="match status" value="1"/>
</dbReference>
<feature type="compositionally biased region" description="Polar residues" evidence="2">
    <location>
        <begin position="406"/>
        <end position="420"/>
    </location>
</feature>
<dbReference type="Pfam" id="PF00582">
    <property type="entry name" value="Usp"/>
    <property type="match status" value="2"/>
</dbReference>
<feature type="compositionally biased region" description="Low complexity" evidence="2">
    <location>
        <begin position="360"/>
        <end position="376"/>
    </location>
</feature>
<name>A0A1H4R0Z3_RHOJO</name>
<feature type="domain" description="UspA" evidence="3">
    <location>
        <begin position="5"/>
        <end position="144"/>
    </location>
</feature>
<dbReference type="Gene3D" id="3.40.50.620">
    <property type="entry name" value="HUPs"/>
    <property type="match status" value="2"/>
</dbReference>
<evidence type="ECO:0000256" key="2">
    <source>
        <dbReference type="SAM" id="MobiDB-lite"/>
    </source>
</evidence>
<evidence type="ECO:0000259" key="3">
    <source>
        <dbReference type="Pfam" id="PF00582"/>
    </source>
</evidence>
<protein>
    <submittedName>
        <fullName evidence="4">Nucleotide-binding universal stress protein, UspA family</fullName>
    </submittedName>
</protein>
<dbReference type="AlphaFoldDB" id="A0A1H4R0Z3"/>
<dbReference type="EMBL" id="FNTL01000004">
    <property type="protein sequence ID" value="SEC25543.1"/>
    <property type="molecule type" value="Genomic_DNA"/>
</dbReference>
<gene>
    <name evidence="4" type="ORF">SAMN04490220_1177</name>
</gene>
<evidence type="ECO:0000256" key="1">
    <source>
        <dbReference type="ARBA" id="ARBA00008791"/>
    </source>
</evidence>
<dbReference type="SUPFAM" id="SSF81923">
    <property type="entry name" value="Double Clp-N motif"/>
    <property type="match status" value="1"/>
</dbReference>
<dbReference type="InterPro" id="IPR014729">
    <property type="entry name" value="Rossmann-like_a/b/a_fold"/>
</dbReference>
<evidence type="ECO:0000313" key="5">
    <source>
        <dbReference type="Proteomes" id="UP000183407"/>
    </source>
</evidence>
<feature type="region of interest" description="Disordered" evidence="2">
    <location>
        <begin position="360"/>
        <end position="390"/>
    </location>
</feature>
<dbReference type="Proteomes" id="UP000183407">
    <property type="component" value="Unassembled WGS sequence"/>
</dbReference>
<feature type="region of interest" description="Disordered" evidence="2">
    <location>
        <begin position="406"/>
        <end position="433"/>
    </location>
</feature>
<reference evidence="5" key="1">
    <citation type="submission" date="2016-10" db="EMBL/GenBank/DDBJ databases">
        <authorList>
            <person name="Varghese N."/>
        </authorList>
    </citation>
    <scope>NUCLEOTIDE SEQUENCE [LARGE SCALE GENOMIC DNA]</scope>
    <source>
        <strain evidence="5">DSM 44719</strain>
    </source>
</reference>
<dbReference type="InterPro" id="IPR006016">
    <property type="entry name" value="UspA"/>
</dbReference>
<dbReference type="SUPFAM" id="SSF52402">
    <property type="entry name" value="Adenine nucleotide alpha hydrolases-like"/>
    <property type="match status" value="2"/>
</dbReference>
<dbReference type="InterPro" id="IPR006015">
    <property type="entry name" value="Universal_stress_UspA"/>
</dbReference>
<dbReference type="PRINTS" id="PR01438">
    <property type="entry name" value="UNVRSLSTRESS"/>
</dbReference>
<dbReference type="PANTHER" id="PTHR46268">
    <property type="entry name" value="STRESS RESPONSE PROTEIN NHAX"/>
    <property type="match status" value="1"/>
</dbReference>